<dbReference type="InterPro" id="IPR031390">
    <property type="entry name" value="OFCC1"/>
</dbReference>
<feature type="transmembrane region" description="Helical" evidence="2">
    <location>
        <begin position="795"/>
        <end position="817"/>
    </location>
</feature>
<keyword evidence="3" id="KW-1185">Reference proteome</keyword>
<dbReference type="Proteomes" id="UP000504627">
    <property type="component" value="Unplaced"/>
</dbReference>
<organism evidence="3 4">
    <name type="scientific">Pipra filicauda</name>
    <name type="common">Wire-tailed manakin</name>
    <dbReference type="NCBI Taxonomy" id="649802"/>
    <lineage>
        <taxon>Eukaryota</taxon>
        <taxon>Metazoa</taxon>
        <taxon>Chordata</taxon>
        <taxon>Craniata</taxon>
        <taxon>Vertebrata</taxon>
        <taxon>Euteleostomi</taxon>
        <taxon>Archelosauria</taxon>
        <taxon>Archosauria</taxon>
        <taxon>Dinosauria</taxon>
        <taxon>Saurischia</taxon>
        <taxon>Theropoda</taxon>
        <taxon>Coelurosauria</taxon>
        <taxon>Aves</taxon>
        <taxon>Neognathae</taxon>
        <taxon>Neoaves</taxon>
        <taxon>Telluraves</taxon>
        <taxon>Australaves</taxon>
        <taxon>Passeriformes</taxon>
        <taxon>Pipridae</taxon>
        <taxon>Pipra</taxon>
    </lineage>
</organism>
<evidence type="ECO:0000313" key="3">
    <source>
        <dbReference type="Proteomes" id="UP000504627"/>
    </source>
</evidence>
<feature type="transmembrane region" description="Helical" evidence="2">
    <location>
        <begin position="645"/>
        <end position="662"/>
    </location>
</feature>
<feature type="region of interest" description="Disordered" evidence="1">
    <location>
        <begin position="557"/>
        <end position="587"/>
    </location>
</feature>
<dbReference type="RefSeq" id="XP_027600879.2">
    <property type="nucleotide sequence ID" value="XM_027745078.2"/>
</dbReference>
<name>A0A6J2IM28_9PASS</name>
<feature type="transmembrane region" description="Helical" evidence="2">
    <location>
        <begin position="703"/>
        <end position="725"/>
    </location>
</feature>
<dbReference type="Pfam" id="PF15680">
    <property type="entry name" value="OFCC1"/>
    <property type="match status" value="1"/>
</dbReference>
<dbReference type="AlphaFoldDB" id="A0A6J2IM28"/>
<keyword evidence="2" id="KW-0472">Membrane</keyword>
<gene>
    <name evidence="4" type="primary">LOC114000632</name>
</gene>
<evidence type="ECO:0000256" key="2">
    <source>
        <dbReference type="SAM" id="Phobius"/>
    </source>
</evidence>
<proteinExistence type="predicted"/>
<feature type="region of interest" description="Disordered" evidence="1">
    <location>
        <begin position="1"/>
        <end position="21"/>
    </location>
</feature>
<evidence type="ECO:0000256" key="1">
    <source>
        <dbReference type="SAM" id="MobiDB-lite"/>
    </source>
</evidence>
<reference evidence="4" key="1">
    <citation type="submission" date="2025-08" db="UniProtKB">
        <authorList>
            <consortium name="RefSeq"/>
        </authorList>
    </citation>
    <scope>IDENTIFICATION</scope>
    <source>
        <tissue evidence="4">Muscle</tissue>
    </source>
</reference>
<accession>A0A6J2IM28</accession>
<dbReference type="PANTHER" id="PTHR33862:SF3">
    <property type="entry name" value="OROFACIAL CLEFT 1 CANDIDATE GENE 1 PROTEIN"/>
    <property type="match status" value="1"/>
</dbReference>
<feature type="transmembrane region" description="Helical" evidence="2">
    <location>
        <begin position="737"/>
        <end position="759"/>
    </location>
</feature>
<keyword evidence="2" id="KW-1133">Transmembrane helix</keyword>
<feature type="region of interest" description="Disordered" evidence="1">
    <location>
        <begin position="467"/>
        <end position="494"/>
    </location>
</feature>
<sequence>MEKEKFQQKALKQTKQKKSKSAEFLMVKEERAATEGIENPAFNISSTDLSAYQPSEEKVIRHDKPDSTLAAHQQKLGLQAHAEPRGNEYSRNYFDPLMDEEINPRRCGMEVSEEDPVKSDEQILYSKLMKLLDEENKMLDFQAAHVVSEDFPESVMPVSSGKACDLHRELEDEEIPSYIEQFERDVQDDIILLGSFSLEQHHKEVSHRKKQKWRARIQELLQRLGSQPLKTEENGREEEMIASFGNLASVNTGLNGAAAGPCEKVDYSKKPQSIEIHFKCLRGVKDKVPKGHYTLKVRVLSRLGGGLLERPELKEQPQARTTQPVTHGGNFYNTEIYFGQSIQTVLPHRKAMKPGMVLLFELFLLRGTYAWIDQEVGWGAFPLCDNNFNALEGKFKCPFLRGHYDPKVDRFKKIENFISQDLDHWLCNLYFQITKLPQDSEKQSKCDMHLHLPPELHMYSSVAEKNDVSEKVVQSGPQGQPLTSPKDPDTHKGSIPTVVEEVEKQFNAAKGGEVCVSEEAWRKREELKMLPAEDYQDCHGSADEHCDLFWPKEVQGGHHEVNWNNPPDQHHEERSGPESNGSQEEEKTSVESNFYLEELEQYTFSVGCHSAAEVKLYRQVVEHFHFVAYTVFSELGATHWRSRDFWLLALLVVLLWFVRLYLHYLSQWLFLQTISVPVTKFQLFPHTVELCYQNSLLHTSEELVMVVVGPLTLNAGLLLMVLIRWGCQQLFDSFPSFLSKFIIAMGLWTVLDPLAVLVVDSFLGRFGNSVDKPIADAAKLSWVFLRAEESGVPGALITVMLYTVLFMISSTVLYLYFLRLHSEGWLLDVFRRIHGEEGAFFIPLDLEISSQELNYIMKRAEQWRGINGERRMVAVSDYIWKDHASQPGVSSCDLQHQDEIPDSAASLKGSTTVHVSVYTVHLSGLRELYRHFLRLPDGAIIEAFGDISEESLLCNEMNTTQEPISKMDNVLCTSTLIKLREKKKSTARWEGNPVVSDKS</sequence>
<evidence type="ECO:0000313" key="4">
    <source>
        <dbReference type="RefSeq" id="XP_027600879.2"/>
    </source>
</evidence>
<dbReference type="PANTHER" id="PTHR33862">
    <property type="entry name" value="OROFACIAL CLEFT 1 CANDIDATE GENE 1 PROTEIN"/>
    <property type="match status" value="1"/>
</dbReference>
<dbReference type="GeneID" id="114000632"/>
<keyword evidence="2" id="KW-0812">Transmembrane</keyword>
<protein>
    <submittedName>
        <fullName evidence="4">Uncharacterized protein LOC114000632 isoform X1</fullName>
    </submittedName>
</protein>
<dbReference type="InParanoid" id="A0A6J2IM28"/>